<reference evidence="1" key="1">
    <citation type="submission" date="2014-09" db="EMBL/GenBank/DDBJ databases">
        <authorList>
            <person name="Magalhaes I.L.F."/>
            <person name="Oliveira U."/>
            <person name="Santos F.R."/>
            <person name="Vidigal T.H.D.A."/>
            <person name="Brescovit A.D."/>
            <person name="Santos A.J."/>
        </authorList>
    </citation>
    <scope>NUCLEOTIDE SEQUENCE</scope>
    <source>
        <tissue evidence="1">Shoot tissue taken approximately 20 cm above the soil surface</tissue>
    </source>
</reference>
<proteinExistence type="predicted"/>
<sequence>MGASTVPSAPRQL</sequence>
<evidence type="ECO:0000313" key="1">
    <source>
        <dbReference type="EMBL" id="JAD51328.1"/>
    </source>
</evidence>
<organism evidence="1">
    <name type="scientific">Arundo donax</name>
    <name type="common">Giant reed</name>
    <name type="synonym">Donax arundinaceus</name>
    <dbReference type="NCBI Taxonomy" id="35708"/>
    <lineage>
        <taxon>Eukaryota</taxon>
        <taxon>Viridiplantae</taxon>
        <taxon>Streptophyta</taxon>
        <taxon>Embryophyta</taxon>
        <taxon>Tracheophyta</taxon>
        <taxon>Spermatophyta</taxon>
        <taxon>Magnoliopsida</taxon>
        <taxon>Liliopsida</taxon>
        <taxon>Poales</taxon>
        <taxon>Poaceae</taxon>
        <taxon>PACMAD clade</taxon>
        <taxon>Arundinoideae</taxon>
        <taxon>Arundineae</taxon>
        <taxon>Arundo</taxon>
    </lineage>
</organism>
<name>A0A0A9AN68_ARUDO</name>
<protein>
    <submittedName>
        <fullName evidence="1">Uncharacterized protein</fullName>
    </submittedName>
</protein>
<dbReference type="EMBL" id="GBRH01246567">
    <property type="protein sequence ID" value="JAD51328.1"/>
    <property type="molecule type" value="Transcribed_RNA"/>
</dbReference>
<accession>A0A0A9AN68</accession>
<reference evidence="1" key="2">
    <citation type="journal article" date="2015" name="Data Brief">
        <title>Shoot transcriptome of the giant reed, Arundo donax.</title>
        <authorList>
            <person name="Barrero R.A."/>
            <person name="Guerrero F.D."/>
            <person name="Moolhuijzen P."/>
            <person name="Goolsby J.A."/>
            <person name="Tidwell J."/>
            <person name="Bellgard S.E."/>
            <person name="Bellgard M.I."/>
        </authorList>
    </citation>
    <scope>NUCLEOTIDE SEQUENCE</scope>
    <source>
        <tissue evidence="1">Shoot tissue taken approximately 20 cm above the soil surface</tissue>
    </source>
</reference>